<keyword evidence="2" id="KW-1185">Reference proteome</keyword>
<organism evidence="1 2">
    <name type="scientific">Araneus ventricosus</name>
    <name type="common">Orbweaver spider</name>
    <name type="synonym">Epeira ventricosa</name>
    <dbReference type="NCBI Taxonomy" id="182803"/>
    <lineage>
        <taxon>Eukaryota</taxon>
        <taxon>Metazoa</taxon>
        <taxon>Ecdysozoa</taxon>
        <taxon>Arthropoda</taxon>
        <taxon>Chelicerata</taxon>
        <taxon>Arachnida</taxon>
        <taxon>Araneae</taxon>
        <taxon>Araneomorphae</taxon>
        <taxon>Entelegynae</taxon>
        <taxon>Araneoidea</taxon>
        <taxon>Araneidae</taxon>
        <taxon>Araneus</taxon>
    </lineage>
</organism>
<protein>
    <submittedName>
        <fullName evidence="1">Uncharacterized protein</fullName>
    </submittedName>
</protein>
<name>A0A4Y2T6N2_ARAVE</name>
<evidence type="ECO:0000313" key="1">
    <source>
        <dbReference type="EMBL" id="GBN96278.1"/>
    </source>
</evidence>
<dbReference type="EMBL" id="BGPR01026509">
    <property type="protein sequence ID" value="GBN96278.1"/>
    <property type="molecule type" value="Genomic_DNA"/>
</dbReference>
<gene>
    <name evidence="1" type="ORF">AVEN_274592-2_1</name>
</gene>
<reference evidence="1 2" key="1">
    <citation type="journal article" date="2019" name="Sci. Rep.">
        <title>Orb-weaving spider Araneus ventricosus genome elucidates the spidroin gene catalogue.</title>
        <authorList>
            <person name="Kono N."/>
            <person name="Nakamura H."/>
            <person name="Ohtoshi R."/>
            <person name="Moran D.A.P."/>
            <person name="Shinohara A."/>
            <person name="Yoshida Y."/>
            <person name="Fujiwara M."/>
            <person name="Mori M."/>
            <person name="Tomita M."/>
            <person name="Arakawa K."/>
        </authorList>
    </citation>
    <scope>NUCLEOTIDE SEQUENCE [LARGE SCALE GENOMIC DNA]</scope>
</reference>
<feature type="non-terminal residue" evidence="1">
    <location>
        <position position="1"/>
    </location>
</feature>
<dbReference type="Proteomes" id="UP000499080">
    <property type="component" value="Unassembled WGS sequence"/>
</dbReference>
<comment type="caution">
    <text evidence="1">The sequence shown here is derived from an EMBL/GenBank/DDBJ whole genome shotgun (WGS) entry which is preliminary data.</text>
</comment>
<proteinExistence type="predicted"/>
<evidence type="ECO:0000313" key="2">
    <source>
        <dbReference type="Proteomes" id="UP000499080"/>
    </source>
</evidence>
<dbReference type="AlphaFoldDB" id="A0A4Y2T6N2"/>
<accession>A0A4Y2T6N2</accession>
<sequence length="34" mass="4067">MIRRHVADYNLTSEREILMYGNNLLKETWNSNAI</sequence>